<protein>
    <submittedName>
        <fullName evidence="7">Tyrosine kinase-like (TKL) protein</fullName>
    </submittedName>
</protein>
<dbReference type="PROSITE" id="PS00108">
    <property type="entry name" value="PROTEIN_KINASE_ST"/>
    <property type="match status" value="1"/>
</dbReference>
<dbReference type="Gene3D" id="3.30.200.20">
    <property type="entry name" value="Phosphorylase Kinase, domain 1"/>
    <property type="match status" value="1"/>
</dbReference>
<dbReference type="InterPro" id="IPR011009">
    <property type="entry name" value="Kinase-like_dom_sf"/>
</dbReference>
<keyword evidence="3 7" id="KW-0418">Kinase</keyword>
<name>A0A0F7U756_NEOCL</name>
<proteinExistence type="predicted"/>
<feature type="region of interest" description="Disordered" evidence="5">
    <location>
        <begin position="553"/>
        <end position="579"/>
    </location>
</feature>
<dbReference type="GO" id="GO:0004674">
    <property type="term" value="F:protein serine/threonine kinase activity"/>
    <property type="evidence" value="ECO:0007669"/>
    <property type="project" value="TreeGrafter"/>
</dbReference>
<evidence type="ECO:0000256" key="3">
    <source>
        <dbReference type="ARBA" id="ARBA00022777"/>
    </source>
</evidence>
<gene>
    <name evidence="7" type="ORF">BN1204_003460</name>
</gene>
<feature type="region of interest" description="Disordered" evidence="5">
    <location>
        <begin position="1"/>
        <end position="226"/>
    </location>
</feature>
<evidence type="ECO:0000256" key="1">
    <source>
        <dbReference type="ARBA" id="ARBA00022679"/>
    </source>
</evidence>
<dbReference type="SUPFAM" id="SSF56112">
    <property type="entry name" value="Protein kinase-like (PK-like)"/>
    <property type="match status" value="1"/>
</dbReference>
<organism evidence="7">
    <name type="scientific">Neospora caninum (strain Liverpool)</name>
    <dbReference type="NCBI Taxonomy" id="572307"/>
    <lineage>
        <taxon>Eukaryota</taxon>
        <taxon>Sar</taxon>
        <taxon>Alveolata</taxon>
        <taxon>Apicomplexa</taxon>
        <taxon>Conoidasida</taxon>
        <taxon>Coccidia</taxon>
        <taxon>Eucoccidiorida</taxon>
        <taxon>Eimeriorina</taxon>
        <taxon>Sarcocystidae</taxon>
        <taxon>Neospora</taxon>
    </lineage>
</organism>
<evidence type="ECO:0000256" key="5">
    <source>
        <dbReference type="SAM" id="MobiDB-lite"/>
    </source>
</evidence>
<keyword evidence="4" id="KW-0067">ATP-binding</keyword>
<feature type="compositionally biased region" description="Low complexity" evidence="5">
    <location>
        <begin position="186"/>
        <end position="199"/>
    </location>
</feature>
<feature type="compositionally biased region" description="Low complexity" evidence="5">
    <location>
        <begin position="615"/>
        <end position="626"/>
    </location>
</feature>
<feature type="region of interest" description="Disordered" evidence="5">
    <location>
        <begin position="509"/>
        <end position="537"/>
    </location>
</feature>
<dbReference type="InterPro" id="IPR000719">
    <property type="entry name" value="Prot_kinase_dom"/>
</dbReference>
<dbReference type="InterPro" id="IPR051681">
    <property type="entry name" value="Ser/Thr_Kinases-Pseudokinases"/>
</dbReference>
<feature type="compositionally biased region" description="Basic and acidic residues" evidence="5">
    <location>
        <begin position="100"/>
        <end position="116"/>
    </location>
</feature>
<accession>A0A0F7U756</accession>
<dbReference type="InterPro" id="IPR008271">
    <property type="entry name" value="Ser/Thr_kinase_AS"/>
</dbReference>
<dbReference type="GO" id="GO:0005524">
    <property type="term" value="F:ATP binding"/>
    <property type="evidence" value="ECO:0007669"/>
    <property type="project" value="UniProtKB-KW"/>
</dbReference>
<dbReference type="PANTHER" id="PTHR44329">
    <property type="entry name" value="SERINE/THREONINE-PROTEIN KINASE TNNI3K-RELATED"/>
    <property type="match status" value="1"/>
</dbReference>
<keyword evidence="1" id="KW-0808">Transferase</keyword>
<feature type="domain" description="Protein kinase" evidence="6">
    <location>
        <begin position="766"/>
        <end position="1023"/>
    </location>
</feature>
<dbReference type="Pfam" id="PF00069">
    <property type="entry name" value="Pkinase"/>
    <property type="match status" value="1"/>
</dbReference>
<feature type="region of interest" description="Disordered" evidence="5">
    <location>
        <begin position="594"/>
        <end position="626"/>
    </location>
</feature>
<evidence type="ECO:0000256" key="4">
    <source>
        <dbReference type="ARBA" id="ARBA00022840"/>
    </source>
</evidence>
<keyword evidence="2" id="KW-0547">Nucleotide-binding</keyword>
<evidence type="ECO:0000259" key="6">
    <source>
        <dbReference type="PROSITE" id="PS50011"/>
    </source>
</evidence>
<dbReference type="AlphaFoldDB" id="A0A0F7U756"/>
<feature type="region of interest" description="Disordered" evidence="5">
    <location>
        <begin position="447"/>
        <end position="476"/>
    </location>
</feature>
<dbReference type="PANTHER" id="PTHR44329:SF288">
    <property type="entry name" value="MITOGEN-ACTIVATED PROTEIN KINASE KINASE KINASE 20"/>
    <property type="match status" value="1"/>
</dbReference>
<sequence>MASPSTALLRGDHPRCAVLKAPQPRHAAKSSAPATGGDPGGSPAQTPKSPVKSFGGKSSCFAEKVKRPLHPTTAPVPKNPSSSSIPLVYYPAAGADSPCWDEKSARCREKTVDEQSRTTLQGMHSLNFAGILEGNPSRGVPEEAGPFSSRRHLSSQAHAPPNPGDTEKPSRTADPPCELELRARTPLSRLSSPKLLPKSFAGGLTNSSPGGLRPRVGASETTARGGTRLKATTGFAEDGQSVQVASAHTQTPLLRAGESSSSGLTFEDALSAGTAQLFHHRQNAIAAYIRQNYGSQATAFASIRGSAKSLPVEESVPESKGDGRHAVETAGANTLQFGALFAEVASDRHQMALLGARPQAQGGIVFSQQGAPGAVDPTGMATPDLDRLYTQYLKSSQDVARAEFGLRSLVESFASPTPRGSAKTTQSSPAPMCLPFPHGFFFSPRQGTAGIAPPTSQGVPGLTLKSPPQPSQPGRRVLQTAAVAQLAKTGVYRDLQVSQLKVGNLPVAASPRQQPTLSASSDQNAPRPGSQTARVARSPAVRYPWAFFAANQGDRAPTASSDPPRRLATDSADGKAPALHAHAATCEENDNAPLSHCASSNRSTAGAPPDARGVSAASSGSTMTASTRLSSHSSCAKSYIKANTGFSSARVAASKSTTPAPSTRLTTAARPAVSRPAVVAEKKNVVAIGVKDASTEDSVSMNVLRVSLCGKKTTLSHRGHLMASRVGGVLRPLNSRDTGVRLVEYKDHRELVFQLPSKELIPFKDIQIVAPISQGSFGTVSQAKWQGTTVAVKQAHGVLTQEALRSIAREMNSFRSMGTHPYIVRYIGMCLDPKCVGIVMEYLPGGSLFDLLYENKVLIAAERRLMLGRQLSQAVHYLHREKRLVHRDLKTANLIVDGTSGLKLCDFGKTRSLEASGKLLLDDNGGSPRYMAPECFAVGTLIDEKADIWGLACCLIEILGGPIPFEDIHSNDGVIDAIMCKRMRPVVPTWFHPAARRLLERCFSWSARDRPSALEIARTLELFCADDLNAYGMNTRRVK</sequence>
<dbReference type="EMBL" id="LN714475">
    <property type="protein sequence ID" value="CEL64450.1"/>
    <property type="molecule type" value="Genomic_DNA"/>
</dbReference>
<evidence type="ECO:0000313" key="7">
    <source>
        <dbReference type="EMBL" id="CEL64450.1"/>
    </source>
</evidence>
<reference evidence="7" key="1">
    <citation type="journal article" date="2015" name="PLoS ONE">
        <title>Comprehensive Evaluation of Toxoplasma gondii VEG and Neospora caninum LIV Genomes with Tachyzoite Stage Transcriptome and Proteome Defines Novel Transcript Features.</title>
        <authorList>
            <person name="Ramaprasad A."/>
            <person name="Mourier T."/>
            <person name="Naeem R."/>
            <person name="Malas T.B."/>
            <person name="Moussa E."/>
            <person name="Panigrahi A."/>
            <person name="Vermont S.J."/>
            <person name="Otto T.D."/>
            <person name="Wastling J."/>
            <person name="Pain A."/>
        </authorList>
    </citation>
    <scope>NUCLEOTIDE SEQUENCE</scope>
    <source>
        <strain evidence="7">Liverpool</strain>
    </source>
</reference>
<dbReference type="SMART" id="SM00220">
    <property type="entry name" value="S_TKc"/>
    <property type="match status" value="1"/>
</dbReference>
<feature type="compositionally biased region" description="Polar residues" evidence="5">
    <location>
        <begin position="511"/>
        <end position="533"/>
    </location>
</feature>
<dbReference type="PROSITE" id="PS50011">
    <property type="entry name" value="PROTEIN_KINASE_DOM"/>
    <property type="match status" value="1"/>
</dbReference>
<dbReference type="Gene3D" id="1.10.510.10">
    <property type="entry name" value="Transferase(Phosphotransferase) domain 1"/>
    <property type="match status" value="1"/>
</dbReference>
<evidence type="ECO:0000256" key="2">
    <source>
        <dbReference type="ARBA" id="ARBA00022741"/>
    </source>
</evidence>